<evidence type="ECO:0000313" key="3">
    <source>
        <dbReference type="Proteomes" id="UP000230731"/>
    </source>
</evidence>
<keyword evidence="1" id="KW-0472">Membrane</keyword>
<reference evidence="3" key="1">
    <citation type="submission" date="2017-09" db="EMBL/GenBank/DDBJ databases">
        <title>Depth-based differentiation of microbial function through sediment-hosted aquifers and enrichment of novel symbionts in the deep terrestrial subsurface.</title>
        <authorList>
            <person name="Probst A.J."/>
            <person name="Ladd B."/>
            <person name="Jarett J.K."/>
            <person name="Geller-Mcgrath D.E."/>
            <person name="Sieber C.M.K."/>
            <person name="Emerson J.B."/>
            <person name="Anantharaman K."/>
            <person name="Thomas B.C."/>
            <person name="Malmstrom R."/>
            <person name="Stieglmeier M."/>
            <person name="Klingl A."/>
            <person name="Woyke T."/>
            <person name="Ryan C.M."/>
            <person name="Banfield J.F."/>
        </authorList>
    </citation>
    <scope>NUCLEOTIDE SEQUENCE [LARGE SCALE GENOMIC DNA]</scope>
</reference>
<feature type="transmembrane region" description="Helical" evidence="1">
    <location>
        <begin position="74"/>
        <end position="93"/>
    </location>
</feature>
<feature type="transmembrane region" description="Helical" evidence="1">
    <location>
        <begin position="327"/>
        <end position="351"/>
    </location>
</feature>
<dbReference type="Proteomes" id="UP000230731">
    <property type="component" value="Unassembled WGS sequence"/>
</dbReference>
<gene>
    <name evidence="2" type="ORF">COT71_01400</name>
</gene>
<keyword evidence="1" id="KW-1133">Transmembrane helix</keyword>
<dbReference type="EMBL" id="PEZP01000016">
    <property type="protein sequence ID" value="PIT98305.1"/>
    <property type="molecule type" value="Genomic_DNA"/>
</dbReference>
<feature type="transmembrane region" description="Helical" evidence="1">
    <location>
        <begin position="303"/>
        <end position="321"/>
    </location>
</feature>
<evidence type="ECO:0008006" key="4">
    <source>
        <dbReference type="Google" id="ProtNLM"/>
    </source>
</evidence>
<proteinExistence type="predicted"/>
<feature type="transmembrane region" description="Helical" evidence="1">
    <location>
        <begin position="232"/>
        <end position="252"/>
    </location>
</feature>
<keyword evidence="1" id="KW-0812">Transmembrane</keyword>
<organism evidence="2 3">
    <name type="scientific">Candidatus Andersenbacteria bacterium CG10_big_fil_rev_8_21_14_0_10_54_11</name>
    <dbReference type="NCBI Taxonomy" id="1974485"/>
    <lineage>
        <taxon>Bacteria</taxon>
        <taxon>Candidatus Anderseniibacteriota</taxon>
    </lineage>
</organism>
<evidence type="ECO:0000256" key="1">
    <source>
        <dbReference type="SAM" id="Phobius"/>
    </source>
</evidence>
<protein>
    <recommendedName>
        <fullName evidence="4">DoxX family protein</fullName>
    </recommendedName>
</protein>
<comment type="caution">
    <text evidence="2">The sequence shown here is derived from an EMBL/GenBank/DDBJ whole genome shotgun (WGS) entry which is preliminary data.</text>
</comment>
<accession>A0A2M6WZX4</accession>
<dbReference type="AlphaFoldDB" id="A0A2M6WZX4"/>
<feature type="transmembrane region" description="Helical" evidence="1">
    <location>
        <begin position="147"/>
        <end position="165"/>
    </location>
</feature>
<sequence>MASNVCLDRRRPHGPAIRKRQIRWFAAAVTALVPAAAAAHEAYVVEQSYFWEELHRPFSTHAVDALKDPHNTAVTAYITVGVLLLLTANFLFRRTRFGRTLHAYPERFARFGPMFVRAAIAGALFFSAASNSFLGPELSINHFAHPGLFRIGLLLISIMFAVGFLTELAAAIGLLLYAGAAKIFGAYVLTYANYLGELIVLLLFGMRRWSLDAAVFGKLSRVREQYEKYESVIVRMLYGFALVFAGITVKFLHPDITIKVATDWHLTQFHWLFPSDSLLITFGAGLAEVAIGMFIILGFEMRLTVVISLFYITLSLLYFRELVWPHYLLYGISLNLLVQPETFTIDHVLFARHRRRTRWWRRPFLPHHGAGKSIGKKLRPEKAQPFPRLETI</sequence>
<evidence type="ECO:0000313" key="2">
    <source>
        <dbReference type="EMBL" id="PIT98305.1"/>
    </source>
</evidence>
<name>A0A2M6WZX4_9BACT</name>
<feature type="transmembrane region" description="Helical" evidence="1">
    <location>
        <begin position="272"/>
        <end position="296"/>
    </location>
</feature>